<evidence type="ECO:0000256" key="1">
    <source>
        <dbReference type="SAM" id="MobiDB-lite"/>
    </source>
</evidence>
<proteinExistence type="predicted"/>
<evidence type="ECO:0000313" key="2">
    <source>
        <dbReference type="EMBL" id="GGN51324.1"/>
    </source>
</evidence>
<evidence type="ECO:0008006" key="4">
    <source>
        <dbReference type="Google" id="ProtNLM"/>
    </source>
</evidence>
<keyword evidence="3" id="KW-1185">Reference proteome</keyword>
<reference evidence="3" key="1">
    <citation type="journal article" date="2019" name="Int. J. Syst. Evol. Microbiol.">
        <title>The Global Catalogue of Microorganisms (GCM) 10K type strain sequencing project: providing services to taxonomists for standard genome sequencing and annotation.</title>
        <authorList>
            <consortium name="The Broad Institute Genomics Platform"/>
            <consortium name="The Broad Institute Genome Sequencing Center for Infectious Disease"/>
            <person name="Wu L."/>
            <person name="Ma J."/>
        </authorList>
    </citation>
    <scope>NUCLEOTIDE SEQUENCE [LARGE SCALE GENOMIC DNA]</scope>
    <source>
        <strain evidence="3">CGMCC 4.7323</strain>
    </source>
</reference>
<protein>
    <recommendedName>
        <fullName evidence="4">Glycosyl hydrolase</fullName>
    </recommendedName>
</protein>
<comment type="caution">
    <text evidence="2">The sequence shown here is derived from an EMBL/GenBank/DDBJ whole genome shotgun (WGS) entry which is preliminary data.</text>
</comment>
<dbReference type="Proteomes" id="UP000600080">
    <property type="component" value="Unassembled WGS sequence"/>
</dbReference>
<evidence type="ECO:0000313" key="3">
    <source>
        <dbReference type="Proteomes" id="UP000600080"/>
    </source>
</evidence>
<sequence length="254" mass="28058">MRDVLDFHLDDLVPADADSEYVEQRLWSGDLTVLAEHHTTANGYVVAHDGSVTWGVPGRPQVSAIKIARDPSLNTFTLETSYHATVSFAQSWLIEHGCPPGRIARVGDGFMKPADNLTVRVEQQIRESGSRYEVLDTQTWDFDPCETWTLTRDSHTDQAPIRVFLEEGDREAHTYTMREGAFADEVTARRWLDDRSTPLPCPPEYRVEATGLRTRAALARSPGASAIPKAGLDTRALQAPSAGAAPRPDSGRSM</sequence>
<dbReference type="EMBL" id="BMND01000018">
    <property type="protein sequence ID" value="GGN51324.1"/>
    <property type="molecule type" value="Genomic_DNA"/>
</dbReference>
<accession>A0ABQ2JQM8</accession>
<dbReference type="RefSeq" id="WP_189100199.1">
    <property type="nucleotide sequence ID" value="NZ_BMND01000018.1"/>
</dbReference>
<dbReference type="GeneID" id="301549854"/>
<organism evidence="2 3">
    <name type="scientific">Streptomyces kronopolitis</name>
    <dbReference type="NCBI Taxonomy" id="1612435"/>
    <lineage>
        <taxon>Bacteria</taxon>
        <taxon>Bacillati</taxon>
        <taxon>Actinomycetota</taxon>
        <taxon>Actinomycetes</taxon>
        <taxon>Kitasatosporales</taxon>
        <taxon>Streptomycetaceae</taxon>
        <taxon>Streptomyces</taxon>
    </lineage>
</organism>
<name>A0ABQ2JQM8_9ACTN</name>
<feature type="region of interest" description="Disordered" evidence="1">
    <location>
        <begin position="220"/>
        <end position="254"/>
    </location>
</feature>
<gene>
    <name evidence="2" type="ORF">GCM10012285_41330</name>
</gene>